<dbReference type="InterPro" id="IPR025640">
    <property type="entry name" value="GYF_2"/>
</dbReference>
<keyword evidence="2" id="KW-1133">Transmembrane helix</keyword>
<dbReference type="Pfam" id="PF14237">
    <property type="entry name" value="GYF_2"/>
    <property type="match status" value="1"/>
</dbReference>
<dbReference type="Proteomes" id="UP000094172">
    <property type="component" value="Unassembled WGS sequence"/>
</dbReference>
<name>A0A1E3VQQ2_9HYPH</name>
<dbReference type="RefSeq" id="WP_069444577.1">
    <property type="nucleotide sequence ID" value="NZ_LPWE01000011.1"/>
</dbReference>
<accession>A0A1E3VQQ2</accession>
<dbReference type="EMBL" id="LPWE01000011">
    <property type="protein sequence ID" value="ODR95286.1"/>
    <property type="molecule type" value="Genomic_DNA"/>
</dbReference>
<feature type="transmembrane region" description="Helical" evidence="2">
    <location>
        <begin position="235"/>
        <end position="256"/>
    </location>
</feature>
<protein>
    <recommendedName>
        <fullName evidence="3">GYF domain-containing protein</fullName>
    </recommendedName>
</protein>
<feature type="transmembrane region" description="Helical" evidence="2">
    <location>
        <begin position="172"/>
        <end position="191"/>
    </location>
</feature>
<comment type="caution">
    <text evidence="4">The sequence shown here is derived from an EMBL/GenBank/DDBJ whole genome shotgun (WGS) entry which is preliminary data.</text>
</comment>
<feature type="compositionally biased region" description="Basic and acidic residues" evidence="1">
    <location>
        <begin position="1"/>
        <end position="12"/>
    </location>
</feature>
<evidence type="ECO:0000256" key="2">
    <source>
        <dbReference type="SAM" id="Phobius"/>
    </source>
</evidence>
<keyword evidence="2" id="KW-0472">Membrane</keyword>
<evidence type="ECO:0000313" key="5">
    <source>
        <dbReference type="Proteomes" id="UP000094172"/>
    </source>
</evidence>
<sequence>MQDAGVNEHDAEPTEPSWYLSRDGQQHGPLSDRELSLFAEGGNFQPGDLLWTAGLDEWKPADAIFGLAPTDDEALVSETAVEDTEFLPDDEDDISPNSLLASEAPPAADAVAPEAGATASAAARRYDGFDDDSLFDDPLDDHVGELAKALRGEAEAPKLSFQEQLVADLKTFGGFCAYLWAVFVVLTVHAVVGSAEYGVGLSFFVLTTINAFVLMRLMPLAERHSFFQNLAHKPLVYSIAYKTLMFVTALVLAYAVEMGVLGFAGIGEGFLSLGGGLGGMLAWWLIFTVALFPYFAFREVEAAVGADMMRKLLLGRM</sequence>
<evidence type="ECO:0000313" key="4">
    <source>
        <dbReference type="EMBL" id="ODR95286.1"/>
    </source>
</evidence>
<proteinExistence type="predicted"/>
<reference evidence="4 5" key="1">
    <citation type="journal article" date="2016" name="Environ. Microbiol.">
        <title>New Methyloceanibacter diversity from North Sea sediments includes methanotroph containing solely the soluble methane monooxygenase.</title>
        <authorList>
            <person name="Vekeman B."/>
            <person name="Kerckhof F.M."/>
            <person name="Cremers G."/>
            <person name="de Vos P."/>
            <person name="Vandamme P."/>
            <person name="Boon N."/>
            <person name="Op den Camp H.J."/>
            <person name="Heylen K."/>
        </authorList>
    </citation>
    <scope>NUCLEOTIDE SEQUENCE [LARGE SCALE GENOMIC DNA]</scope>
    <source>
        <strain evidence="4 5">R-67176</strain>
    </source>
</reference>
<evidence type="ECO:0000259" key="3">
    <source>
        <dbReference type="Pfam" id="PF14237"/>
    </source>
</evidence>
<feature type="region of interest" description="Disordered" evidence="1">
    <location>
        <begin position="1"/>
        <end position="32"/>
    </location>
</feature>
<evidence type="ECO:0000256" key="1">
    <source>
        <dbReference type="SAM" id="MobiDB-lite"/>
    </source>
</evidence>
<gene>
    <name evidence="4" type="ORF">AUC70_06265</name>
</gene>
<dbReference type="AlphaFoldDB" id="A0A1E3VQQ2"/>
<keyword evidence="2" id="KW-0812">Transmembrane</keyword>
<feature type="transmembrane region" description="Helical" evidence="2">
    <location>
        <begin position="197"/>
        <end position="215"/>
    </location>
</feature>
<feature type="domain" description="GYF" evidence="3">
    <location>
        <begin position="18"/>
        <end position="64"/>
    </location>
</feature>
<feature type="transmembrane region" description="Helical" evidence="2">
    <location>
        <begin position="276"/>
        <end position="297"/>
    </location>
</feature>
<keyword evidence="5" id="KW-1185">Reference proteome</keyword>
<organism evidence="4 5">
    <name type="scientific">Methyloceanibacter stevinii</name>
    <dbReference type="NCBI Taxonomy" id="1774970"/>
    <lineage>
        <taxon>Bacteria</taxon>
        <taxon>Pseudomonadati</taxon>
        <taxon>Pseudomonadota</taxon>
        <taxon>Alphaproteobacteria</taxon>
        <taxon>Hyphomicrobiales</taxon>
        <taxon>Hyphomicrobiaceae</taxon>
        <taxon>Methyloceanibacter</taxon>
    </lineage>
</organism>